<evidence type="ECO:0000256" key="11">
    <source>
        <dbReference type="ARBA" id="ARBA00022881"/>
    </source>
</evidence>
<evidence type="ECO:0000313" key="20">
    <source>
        <dbReference type="Proteomes" id="UP000242610"/>
    </source>
</evidence>
<dbReference type="Gene3D" id="1.20.1580.10">
    <property type="entry name" value="ABC transporter ATPase like domain"/>
    <property type="match status" value="2"/>
</dbReference>
<evidence type="ECO:0000256" key="7">
    <source>
        <dbReference type="ARBA" id="ARBA00022769"/>
    </source>
</evidence>
<evidence type="ECO:0000256" key="17">
    <source>
        <dbReference type="SAM" id="MobiDB-lite"/>
    </source>
</evidence>
<keyword evidence="8" id="KW-0863">Zinc-finger</keyword>
<evidence type="ECO:0000256" key="12">
    <source>
        <dbReference type="ARBA" id="ARBA00023125"/>
    </source>
</evidence>
<dbReference type="InterPro" id="IPR027417">
    <property type="entry name" value="P-loop_NTPase"/>
</dbReference>
<reference evidence="20" key="1">
    <citation type="submission" date="2016-08" db="EMBL/GenBank/DDBJ databases">
        <authorList>
            <person name="Varghese N."/>
            <person name="Submissions Spin"/>
        </authorList>
    </citation>
    <scope>NUCLEOTIDE SEQUENCE [LARGE SCALE GENOMIC DNA]</scope>
    <source>
        <strain evidence="20">R-52791</strain>
    </source>
</reference>
<evidence type="ECO:0000259" key="18">
    <source>
        <dbReference type="PROSITE" id="PS50893"/>
    </source>
</evidence>
<protein>
    <recommendedName>
        <fullName evidence="15">UvrABC system protein A</fullName>
    </recommendedName>
    <alternativeName>
        <fullName evidence="16">Excinuclease ABC subunit A</fullName>
    </alternativeName>
</protein>
<proteinExistence type="inferred from homology"/>
<dbReference type="InterPro" id="IPR041552">
    <property type="entry name" value="UvrA_DNA-bd"/>
</dbReference>
<evidence type="ECO:0000256" key="14">
    <source>
        <dbReference type="ARBA" id="ARBA00038000"/>
    </source>
</evidence>
<dbReference type="GO" id="GO:0005524">
    <property type="term" value="F:ATP binding"/>
    <property type="evidence" value="ECO:0007669"/>
    <property type="project" value="UniProtKB-KW"/>
</dbReference>
<keyword evidence="12" id="KW-0238">DNA-binding</keyword>
<sequence length="881" mass="95146">MDNRNNGDGVTLGKVRESGASSAPEAIEVRGARVHNLRNIDVSIPLNQLVGIAGVSGSGKSSLALGVLYAEGSRRYLDALSTYTRRRMTQAEKPQVDAVRFVPPALALRQRPGVGGMRSTFGTSTETLNVVRLMFSRLAAHPCPNGHYQKPTLDVAAEVPIHCAVCGALVEPPSAEQLAFNSTGACPTCQGTGIIHEVNDAALVPDENLTIDEGAVVPWRTFGFNVQPDIVREFGVRTDVPFHELTHRERDIVFNGPEEKKHITITSVKGIHNLDFTFRNARLTVTKELDRATDEKRMVKVAKFLVERTCPDCEGSRLNEAARAPKIGEDGLAEVTSWPLRKVLLWAKSVPNHLPEDMRQMALSLVDTLEDMGRRLIELGLGYLTLDRSTATLSTGERQRAQLSRAVRNETTGVLYVLDEPSTGLHPANIEGLIGVMRDLLGSGNSVVFVDHDVHVLNAADRFIEMGPGAGGRGGRVLAQGTPAEIRHNTKSLIAGFLDGSQPVVVRNRLPLPPVSKTDWVRMSIEAIHTVHPLSIAIPRGRMTAVSGVSGSGKTTVILESLIPAMQAQEDGTPPPSHVRELGTAGITRVRLVDSAPIGINVRSTLVTYTGIMDMLRKAFASTALARSRKFNVSAFSYNTGSLRCPQCDGTGQISLDIQFLPDVTIACPSCHGRRYRPEINEVRLATPSHPHGLTLPEILDLEVDDALDVFAPEEAADEAMSVRSTGGESMVAPNLLKRIHKALETLHDLGLGYLTLGEDTPSLSGGEAQRLKLSNELGKQQRTSLFVLDEPTTGLHPLDVRTLIEVLQRLVDRGATVVFIEHDLDMIANADYVIDMGPGGGEEGGTVVATGTPDEVASNPESVTGRYLAEHMAGKKKGCR</sequence>
<dbReference type="RefSeq" id="WP_091847486.1">
    <property type="nucleotide sequence ID" value="NZ_FMBL01000001.1"/>
</dbReference>
<dbReference type="GO" id="GO:0016887">
    <property type="term" value="F:ATP hydrolysis activity"/>
    <property type="evidence" value="ECO:0007669"/>
    <property type="project" value="InterPro"/>
</dbReference>
<keyword evidence="2" id="KW-0963">Cytoplasm</keyword>
<dbReference type="PROSITE" id="PS50893">
    <property type="entry name" value="ABC_TRANSPORTER_2"/>
    <property type="match status" value="2"/>
</dbReference>
<dbReference type="GO" id="GO:0008270">
    <property type="term" value="F:zinc ion binding"/>
    <property type="evidence" value="ECO:0007669"/>
    <property type="project" value="UniProtKB-KW"/>
</dbReference>
<evidence type="ECO:0000256" key="6">
    <source>
        <dbReference type="ARBA" id="ARBA00022763"/>
    </source>
</evidence>
<keyword evidence="10" id="KW-0067">ATP-binding</keyword>
<evidence type="ECO:0000313" key="19">
    <source>
        <dbReference type="EMBL" id="SCC79401.1"/>
    </source>
</evidence>
<dbReference type="SUPFAM" id="SSF52540">
    <property type="entry name" value="P-loop containing nucleoside triphosphate hydrolases"/>
    <property type="match status" value="2"/>
</dbReference>
<evidence type="ECO:0000256" key="4">
    <source>
        <dbReference type="ARBA" id="ARBA00022737"/>
    </source>
</evidence>
<dbReference type="InterPro" id="IPR003439">
    <property type="entry name" value="ABC_transporter-like_ATP-bd"/>
</dbReference>
<comment type="similarity">
    <text evidence="14">Belongs to the ABC transporter superfamily. UvrA family.</text>
</comment>
<feature type="region of interest" description="Disordered" evidence="17">
    <location>
        <begin position="1"/>
        <end position="24"/>
    </location>
</feature>
<keyword evidence="9" id="KW-0862">Zinc</keyword>
<evidence type="ECO:0000256" key="13">
    <source>
        <dbReference type="ARBA" id="ARBA00023204"/>
    </source>
</evidence>
<evidence type="ECO:0000256" key="1">
    <source>
        <dbReference type="ARBA" id="ARBA00004496"/>
    </source>
</evidence>
<dbReference type="AlphaFoldDB" id="A0A1C4H3Q0"/>
<organism evidence="19 20">
    <name type="scientific">Bifidobacterium commune</name>
    <dbReference type="NCBI Taxonomy" id="1505727"/>
    <lineage>
        <taxon>Bacteria</taxon>
        <taxon>Bacillati</taxon>
        <taxon>Actinomycetota</taxon>
        <taxon>Actinomycetes</taxon>
        <taxon>Bifidobacteriales</taxon>
        <taxon>Bifidobacteriaceae</taxon>
        <taxon>Bifidobacterium</taxon>
    </lineage>
</organism>
<keyword evidence="11" id="KW-0267">Excision nuclease</keyword>
<evidence type="ECO:0000256" key="9">
    <source>
        <dbReference type="ARBA" id="ARBA00022833"/>
    </source>
</evidence>
<dbReference type="EMBL" id="FMBL01000001">
    <property type="protein sequence ID" value="SCC79401.1"/>
    <property type="molecule type" value="Genomic_DNA"/>
</dbReference>
<keyword evidence="3" id="KW-0479">Metal-binding</keyword>
<accession>A0A1C4H3Q0</accession>
<dbReference type="GO" id="GO:0006281">
    <property type="term" value="P:DNA repair"/>
    <property type="evidence" value="ECO:0007669"/>
    <property type="project" value="UniProtKB-KW"/>
</dbReference>
<dbReference type="PANTHER" id="PTHR43152">
    <property type="entry name" value="UVRABC SYSTEM PROTEIN A"/>
    <property type="match status" value="1"/>
</dbReference>
<dbReference type="GO" id="GO:0004518">
    <property type="term" value="F:nuclease activity"/>
    <property type="evidence" value="ECO:0007669"/>
    <property type="project" value="UniProtKB-KW"/>
</dbReference>
<keyword evidence="13" id="KW-0234">DNA repair</keyword>
<keyword evidence="5" id="KW-0547">Nucleotide-binding</keyword>
<dbReference type="Pfam" id="PF17755">
    <property type="entry name" value="UvrA_DNA-bind"/>
    <property type="match status" value="1"/>
</dbReference>
<dbReference type="InterPro" id="IPR017871">
    <property type="entry name" value="ABC_transporter-like_CS"/>
</dbReference>
<evidence type="ECO:0000256" key="8">
    <source>
        <dbReference type="ARBA" id="ARBA00022771"/>
    </source>
</evidence>
<dbReference type="STRING" id="1505727.GA0061077_0710"/>
<dbReference type="PANTHER" id="PTHR43152:SF1">
    <property type="entry name" value="UVRA PROTEIN"/>
    <property type="match status" value="1"/>
</dbReference>
<keyword evidence="7" id="KW-0228">DNA excision</keyword>
<dbReference type="PROSITE" id="PS00211">
    <property type="entry name" value="ABC_TRANSPORTER_1"/>
    <property type="match status" value="1"/>
</dbReference>
<dbReference type="GO" id="GO:0003677">
    <property type="term" value="F:DNA binding"/>
    <property type="evidence" value="ECO:0007669"/>
    <property type="project" value="UniProtKB-KW"/>
</dbReference>
<evidence type="ECO:0000256" key="2">
    <source>
        <dbReference type="ARBA" id="ARBA00022490"/>
    </source>
</evidence>
<evidence type="ECO:0000256" key="16">
    <source>
        <dbReference type="ARBA" id="ARBA00042156"/>
    </source>
</evidence>
<feature type="domain" description="ABC transporter" evidence="18">
    <location>
        <begin position="510"/>
        <end position="864"/>
    </location>
</feature>
<keyword evidence="4" id="KW-0677">Repeat</keyword>
<dbReference type="GO" id="GO:0005737">
    <property type="term" value="C:cytoplasm"/>
    <property type="evidence" value="ECO:0007669"/>
    <property type="project" value="UniProtKB-SubCell"/>
</dbReference>
<dbReference type="Gene3D" id="1.10.8.280">
    <property type="entry name" value="ABC transporter ATPase domain-like"/>
    <property type="match status" value="1"/>
</dbReference>
<dbReference type="Proteomes" id="UP000242610">
    <property type="component" value="Unassembled WGS sequence"/>
</dbReference>
<evidence type="ECO:0000256" key="15">
    <source>
        <dbReference type="ARBA" id="ARBA00039316"/>
    </source>
</evidence>
<evidence type="ECO:0000256" key="5">
    <source>
        <dbReference type="ARBA" id="ARBA00022741"/>
    </source>
</evidence>
<evidence type="ECO:0000256" key="3">
    <source>
        <dbReference type="ARBA" id="ARBA00022723"/>
    </source>
</evidence>
<comment type="subcellular location">
    <subcellularLocation>
        <location evidence="1">Cytoplasm</location>
    </subcellularLocation>
</comment>
<feature type="domain" description="ABC transporter" evidence="18">
    <location>
        <begin position="15"/>
        <end position="493"/>
    </location>
</feature>
<dbReference type="Gene3D" id="3.40.50.300">
    <property type="entry name" value="P-loop containing nucleotide triphosphate hydrolases"/>
    <property type="match status" value="2"/>
</dbReference>
<name>A0A1C4H3Q0_9BIFI</name>
<evidence type="ECO:0000256" key="10">
    <source>
        <dbReference type="ARBA" id="ARBA00022840"/>
    </source>
</evidence>
<gene>
    <name evidence="19" type="ORF">GA0061077_0710</name>
</gene>
<keyword evidence="6" id="KW-0227">DNA damage</keyword>
<dbReference type="SMART" id="SM00382">
    <property type="entry name" value="AAA"/>
    <property type="match status" value="2"/>
</dbReference>
<keyword evidence="20" id="KW-1185">Reference proteome</keyword>
<dbReference type="InterPro" id="IPR003593">
    <property type="entry name" value="AAA+_ATPase"/>
</dbReference>
<dbReference type="OrthoDB" id="9809851at2"/>